<dbReference type="EC" id="3.1.1.-" evidence="6"/>
<keyword evidence="3 6" id="KW-0378">Hydrolase</keyword>
<accession>A0AAW1MGS5</accession>
<evidence type="ECO:0000313" key="8">
    <source>
        <dbReference type="EMBL" id="KAK9745228.1"/>
    </source>
</evidence>
<evidence type="ECO:0000256" key="2">
    <source>
        <dbReference type="ARBA" id="ARBA00022487"/>
    </source>
</evidence>
<organism evidence="8 9">
    <name type="scientific">Popillia japonica</name>
    <name type="common">Japanese beetle</name>
    <dbReference type="NCBI Taxonomy" id="7064"/>
    <lineage>
        <taxon>Eukaryota</taxon>
        <taxon>Metazoa</taxon>
        <taxon>Ecdysozoa</taxon>
        <taxon>Arthropoda</taxon>
        <taxon>Hexapoda</taxon>
        <taxon>Insecta</taxon>
        <taxon>Pterygota</taxon>
        <taxon>Neoptera</taxon>
        <taxon>Endopterygota</taxon>
        <taxon>Coleoptera</taxon>
        <taxon>Polyphaga</taxon>
        <taxon>Scarabaeiformia</taxon>
        <taxon>Scarabaeidae</taxon>
        <taxon>Rutelinae</taxon>
        <taxon>Popillia</taxon>
    </lineage>
</organism>
<evidence type="ECO:0000256" key="1">
    <source>
        <dbReference type="ARBA" id="ARBA00005964"/>
    </source>
</evidence>
<sequence>MLQKSIIVTIILQTHFVICFAIGNPIVTTPLGIIEGYWTKTVNNRTYAAFDGIPYAVPPVGKYRFEEPQPIKPWVGVWKAKVEYKCIQYNHYTEPNEDFVIGDEDCLYINVYTPGMNKTKIYDVIVYIHGGAFMFGSGAMYGHKYILDRDVIYVSLNYRLGPLGFLSTEDTVLPGNNGLKDQLLALKWIKENIRYFGGNPESITLTGMSAGGASAHIHYISPLSQGLFHRGIIQSGLFHRGIIQSGTALNNWVLVENSFEKAKRLGSLVGCEFQNSTAFIDCLKTRSARQIVDTVQHFLGWLYNPFSPFGVVIDKISRNAILPEHPLELIKKNRFENLPLIFSCVESEGLYPAADFLREPELLDQLNQHWEKLIPYVLDFNYTILPNNQHEVSRKIRNFYFQNKDINKESFPTLIKVVTDRLGAHSKSEARSKTNENFGASHGDDTVYVLSSNVNVRSTSLDIQMSDILLNMWSYYARTSQPKFSGFEEWKPVEKDMGLHLRYMHIINPKNIKVKTTESLGNRKFWNSLDFLENENLLK</sequence>
<comment type="similarity">
    <text evidence="1 6">Belongs to the type-B carboxylesterase/lipase family.</text>
</comment>
<feature type="domain" description="Carboxylesterase type B" evidence="7">
    <location>
        <begin position="429"/>
        <end position="511"/>
    </location>
</feature>
<proteinExistence type="inferred from homology"/>
<dbReference type="Gene3D" id="3.40.50.1820">
    <property type="entry name" value="alpha/beta hydrolase"/>
    <property type="match status" value="1"/>
</dbReference>
<evidence type="ECO:0000259" key="7">
    <source>
        <dbReference type="Pfam" id="PF00135"/>
    </source>
</evidence>
<gene>
    <name evidence="8" type="ORF">QE152_g7094</name>
</gene>
<dbReference type="EMBL" id="JASPKY010000050">
    <property type="protein sequence ID" value="KAK9745228.1"/>
    <property type="molecule type" value="Genomic_DNA"/>
</dbReference>
<dbReference type="InterPro" id="IPR019819">
    <property type="entry name" value="Carboxylesterase_B_CS"/>
</dbReference>
<reference evidence="8 9" key="1">
    <citation type="journal article" date="2024" name="BMC Genomics">
        <title>De novo assembly and annotation of Popillia japonica's genome with initial clues to its potential as an invasive pest.</title>
        <authorList>
            <person name="Cucini C."/>
            <person name="Boschi S."/>
            <person name="Funari R."/>
            <person name="Cardaioli E."/>
            <person name="Iannotti N."/>
            <person name="Marturano G."/>
            <person name="Paoli F."/>
            <person name="Bruttini M."/>
            <person name="Carapelli A."/>
            <person name="Frati F."/>
            <person name="Nardi F."/>
        </authorList>
    </citation>
    <scope>NUCLEOTIDE SEQUENCE [LARGE SCALE GENOMIC DNA]</scope>
    <source>
        <strain evidence="8">DMR45628</strain>
    </source>
</reference>
<keyword evidence="9" id="KW-1185">Reference proteome</keyword>
<dbReference type="PANTHER" id="PTHR43142:SF1">
    <property type="entry name" value="CARBOXYLIC ESTER HYDROLASE"/>
    <property type="match status" value="1"/>
</dbReference>
<dbReference type="InterPro" id="IPR029058">
    <property type="entry name" value="AB_hydrolase_fold"/>
</dbReference>
<dbReference type="AlphaFoldDB" id="A0AAW1MGS5"/>
<name>A0AAW1MGS5_POPJA</name>
<dbReference type="PROSITE" id="PS00941">
    <property type="entry name" value="CARBOXYLESTERASE_B_2"/>
    <property type="match status" value="1"/>
</dbReference>
<feature type="domain" description="Carboxylesterase type B" evidence="7">
    <location>
        <begin position="24"/>
        <end position="422"/>
    </location>
</feature>
<evidence type="ECO:0000256" key="6">
    <source>
        <dbReference type="RuleBase" id="RU361235"/>
    </source>
</evidence>
<keyword evidence="5" id="KW-0325">Glycoprotein</keyword>
<keyword evidence="4" id="KW-1015">Disulfide bond</keyword>
<protein>
    <recommendedName>
        <fullName evidence="6">Carboxylic ester hydrolase</fullName>
        <ecNumber evidence="6">3.1.1.-</ecNumber>
    </recommendedName>
</protein>
<keyword evidence="2" id="KW-0719">Serine esterase</keyword>
<dbReference type="PROSITE" id="PS00122">
    <property type="entry name" value="CARBOXYLESTERASE_B_1"/>
    <property type="match status" value="1"/>
</dbReference>
<evidence type="ECO:0000256" key="3">
    <source>
        <dbReference type="ARBA" id="ARBA00022801"/>
    </source>
</evidence>
<evidence type="ECO:0000256" key="5">
    <source>
        <dbReference type="ARBA" id="ARBA00023180"/>
    </source>
</evidence>
<dbReference type="Pfam" id="PF00135">
    <property type="entry name" value="COesterase"/>
    <property type="match status" value="2"/>
</dbReference>
<dbReference type="SUPFAM" id="SSF53474">
    <property type="entry name" value="alpha/beta-Hydrolases"/>
    <property type="match status" value="1"/>
</dbReference>
<dbReference type="InterPro" id="IPR019826">
    <property type="entry name" value="Carboxylesterase_B_AS"/>
</dbReference>
<dbReference type="PANTHER" id="PTHR43142">
    <property type="entry name" value="CARBOXYLIC ESTER HYDROLASE"/>
    <property type="match status" value="1"/>
</dbReference>
<evidence type="ECO:0000313" key="9">
    <source>
        <dbReference type="Proteomes" id="UP001458880"/>
    </source>
</evidence>
<dbReference type="Proteomes" id="UP001458880">
    <property type="component" value="Unassembled WGS sequence"/>
</dbReference>
<dbReference type="GO" id="GO:0052689">
    <property type="term" value="F:carboxylic ester hydrolase activity"/>
    <property type="evidence" value="ECO:0007669"/>
    <property type="project" value="UniProtKB-KW"/>
</dbReference>
<comment type="caution">
    <text evidence="8">The sequence shown here is derived from an EMBL/GenBank/DDBJ whole genome shotgun (WGS) entry which is preliminary data.</text>
</comment>
<evidence type="ECO:0000256" key="4">
    <source>
        <dbReference type="ARBA" id="ARBA00023157"/>
    </source>
</evidence>
<dbReference type="InterPro" id="IPR002018">
    <property type="entry name" value="CarbesteraseB"/>
</dbReference>